<gene>
    <name evidence="1" type="ORF">H9646_05095</name>
</gene>
<dbReference type="RefSeq" id="WP_191722239.1">
    <property type="nucleotide sequence ID" value="NZ_JACSQK010000002.1"/>
</dbReference>
<dbReference type="Proteomes" id="UP000634919">
    <property type="component" value="Unassembled WGS sequence"/>
</dbReference>
<comment type="caution">
    <text evidence="1">The sequence shown here is derived from an EMBL/GenBank/DDBJ whole genome shotgun (WGS) entry which is preliminary data.</text>
</comment>
<sequence>MNTEINHQHHQISLGQPPAEKISISKSDMMRCIYSFFDKKHIDRVYYFIQCLDDDSKKNLPSWVTGNLENLLKYEKEYLRIHFNPIQFRKRLTEINPDFLWKNTINLNGGNAALDILLHTATQHGQEIKIIERIYADRVNIQEIETLQTLIKTENLQLKSAKSLGVLQKGDYYFCFDEYIENGRHPDLEEFQDTWHKKSIIHLWNTASAKFTSIFNEIPIDKKRITLLLSEKNKNNNASVNNYIENIFSISQKSRSFIYHSDLHRFNILILPKDDFRIIDWAGWAIAKVGMGYPVKRRTNTIDYFSNETISKIVHSYFVETTGVSLEEFTANFVLFNAQYSLDIDPELSYRFLNYFSDVFFMKQSS</sequence>
<proteinExistence type="predicted"/>
<evidence type="ECO:0000313" key="2">
    <source>
        <dbReference type="Proteomes" id="UP000634919"/>
    </source>
</evidence>
<name>A0ABR8S8R2_9BURK</name>
<reference evidence="1 2" key="1">
    <citation type="submission" date="2020-08" db="EMBL/GenBank/DDBJ databases">
        <title>A Genomic Blueprint of the Chicken Gut Microbiome.</title>
        <authorList>
            <person name="Gilroy R."/>
            <person name="Ravi A."/>
            <person name="Getino M."/>
            <person name="Pursley I."/>
            <person name="Horton D.L."/>
            <person name="Alikhan N.-F."/>
            <person name="Baker D."/>
            <person name="Gharbi K."/>
            <person name="Hall N."/>
            <person name="Watson M."/>
            <person name="Adriaenssens E.M."/>
            <person name="Foster-Nyarko E."/>
            <person name="Jarju S."/>
            <person name="Secka A."/>
            <person name="Antonio M."/>
            <person name="Oren A."/>
            <person name="Chaudhuri R."/>
            <person name="La Ragione R.M."/>
            <person name="Hildebrand F."/>
            <person name="Pallen M.J."/>
        </authorList>
    </citation>
    <scope>NUCLEOTIDE SEQUENCE [LARGE SCALE GENOMIC DNA]</scope>
    <source>
        <strain evidence="1 2">Sa2CVA6</strain>
    </source>
</reference>
<evidence type="ECO:0000313" key="1">
    <source>
        <dbReference type="EMBL" id="MBD7959848.1"/>
    </source>
</evidence>
<dbReference type="InterPro" id="IPR011009">
    <property type="entry name" value="Kinase-like_dom_sf"/>
</dbReference>
<evidence type="ECO:0008006" key="3">
    <source>
        <dbReference type="Google" id="ProtNLM"/>
    </source>
</evidence>
<protein>
    <recommendedName>
        <fullName evidence="3">Aminoglycoside phosphotransferase domain-containing protein</fullName>
    </recommendedName>
</protein>
<accession>A0ABR8S8R2</accession>
<dbReference type="EMBL" id="JACSQK010000002">
    <property type="protein sequence ID" value="MBD7959848.1"/>
    <property type="molecule type" value="Genomic_DNA"/>
</dbReference>
<organism evidence="1 2">
    <name type="scientific">Comamonas avium</name>
    <dbReference type="NCBI Taxonomy" id="2762231"/>
    <lineage>
        <taxon>Bacteria</taxon>
        <taxon>Pseudomonadati</taxon>
        <taxon>Pseudomonadota</taxon>
        <taxon>Betaproteobacteria</taxon>
        <taxon>Burkholderiales</taxon>
        <taxon>Comamonadaceae</taxon>
        <taxon>Comamonas</taxon>
    </lineage>
</organism>
<dbReference type="SUPFAM" id="SSF56112">
    <property type="entry name" value="Protein kinase-like (PK-like)"/>
    <property type="match status" value="1"/>
</dbReference>
<keyword evidence="2" id="KW-1185">Reference proteome</keyword>